<name>A0A0W8FQD7_9ZZZZ</name>
<dbReference type="Gene3D" id="1.10.10.10">
    <property type="entry name" value="Winged helix-like DNA-binding domain superfamily/Winged helix DNA-binding domain"/>
    <property type="match status" value="1"/>
</dbReference>
<dbReference type="GO" id="GO:0003677">
    <property type="term" value="F:DNA binding"/>
    <property type="evidence" value="ECO:0007669"/>
    <property type="project" value="InterPro"/>
</dbReference>
<dbReference type="InterPro" id="IPR009057">
    <property type="entry name" value="Homeodomain-like_sf"/>
</dbReference>
<protein>
    <recommendedName>
        <fullName evidence="2">Mobile element protein</fullName>
    </recommendedName>
</protein>
<dbReference type="AlphaFoldDB" id="A0A0W8FQD7"/>
<evidence type="ECO:0008006" key="2">
    <source>
        <dbReference type="Google" id="ProtNLM"/>
    </source>
</evidence>
<dbReference type="GO" id="GO:0004803">
    <property type="term" value="F:transposase activity"/>
    <property type="evidence" value="ECO:0007669"/>
    <property type="project" value="InterPro"/>
</dbReference>
<organism evidence="1">
    <name type="scientific">hydrocarbon metagenome</name>
    <dbReference type="NCBI Taxonomy" id="938273"/>
    <lineage>
        <taxon>unclassified sequences</taxon>
        <taxon>metagenomes</taxon>
        <taxon>ecological metagenomes</taxon>
    </lineage>
</organism>
<accession>A0A0W8FQD7</accession>
<dbReference type="InterPro" id="IPR036388">
    <property type="entry name" value="WH-like_DNA-bd_sf"/>
</dbReference>
<dbReference type="EMBL" id="LNQE01000926">
    <property type="protein sequence ID" value="KUG23017.1"/>
    <property type="molecule type" value="Genomic_DNA"/>
</dbReference>
<gene>
    <name evidence="1" type="ORF">ASZ90_007190</name>
</gene>
<comment type="caution">
    <text evidence="1">The sequence shown here is derived from an EMBL/GenBank/DDBJ whole genome shotgun (WGS) entry which is preliminary data.</text>
</comment>
<dbReference type="SUPFAM" id="SSF46689">
    <property type="entry name" value="Homeodomain-like"/>
    <property type="match status" value="1"/>
</dbReference>
<reference evidence="1" key="1">
    <citation type="journal article" date="2015" name="Proc. Natl. Acad. Sci. U.S.A.">
        <title>Networks of energetic and metabolic interactions define dynamics in microbial communities.</title>
        <authorList>
            <person name="Embree M."/>
            <person name="Liu J.K."/>
            <person name="Al-Bassam M.M."/>
            <person name="Zengler K."/>
        </authorList>
    </citation>
    <scope>NUCLEOTIDE SEQUENCE</scope>
</reference>
<proteinExistence type="predicted"/>
<evidence type="ECO:0000313" key="1">
    <source>
        <dbReference type="EMBL" id="KUG23017.1"/>
    </source>
</evidence>
<sequence>MKHRRVFAVELKRQIVEELLSGMSTPAQLTRRYEISSGLLYHWKEQYAKGRFNNEPTKEAALEDRVRQLEQLVGKLTLENEFLKKPFRGAF</sequence>
<dbReference type="Pfam" id="PF01527">
    <property type="entry name" value="HTH_Tnp_1"/>
    <property type="match status" value="1"/>
</dbReference>
<dbReference type="GO" id="GO:0006313">
    <property type="term" value="P:DNA transposition"/>
    <property type="evidence" value="ECO:0007669"/>
    <property type="project" value="InterPro"/>
</dbReference>
<dbReference type="InterPro" id="IPR002514">
    <property type="entry name" value="Transposase_8"/>
</dbReference>